<evidence type="ECO:0000313" key="9">
    <source>
        <dbReference type="EnsemblMetazoa" id="XP_050503233.1"/>
    </source>
</evidence>
<feature type="domain" description="HIT" evidence="8">
    <location>
        <begin position="8"/>
        <end position="115"/>
    </location>
</feature>
<dbReference type="EnsemblMetazoa" id="XM_050647276.1">
    <property type="protein sequence ID" value="XP_050503233.1"/>
    <property type="gene ID" value="LOC114325951"/>
</dbReference>
<dbReference type="PANTHER" id="PTHR12486:SF5">
    <property type="entry name" value="ADENOSINE 5'-MONOPHOSPHORAMIDASE HINT3"/>
    <property type="match status" value="1"/>
</dbReference>
<name>A0ABM5JZ68_DIAVI</name>
<sequence>MTTDVKCIFCKIISGDAPAEVLFQNEELIVFLDIKPASSIHFMVVPKKHIPNINSLKTNEDKLLVERMLEVGKRVLELKNGNSKDSRIGFHCPPYTTVDHLHLHFIYPEADMSPYHQMLFQVHHLFFELPKKRAFFHLREGVKVKATNGTSSTLKWTADDVILRLST</sequence>
<dbReference type="RefSeq" id="XP_050503233.1">
    <property type="nucleotide sequence ID" value="XM_050647276.1"/>
</dbReference>
<proteinExistence type="inferred from homology"/>
<evidence type="ECO:0000259" key="8">
    <source>
        <dbReference type="PROSITE" id="PS51084"/>
    </source>
</evidence>
<evidence type="ECO:0000256" key="5">
    <source>
        <dbReference type="ARBA" id="ARBA00039802"/>
    </source>
</evidence>
<evidence type="ECO:0000256" key="7">
    <source>
        <dbReference type="PROSITE-ProRule" id="PRU00464"/>
    </source>
</evidence>
<dbReference type="GeneID" id="114325951"/>
<reference evidence="9" key="1">
    <citation type="submission" date="2025-05" db="UniProtKB">
        <authorList>
            <consortium name="EnsemblMetazoa"/>
        </authorList>
    </citation>
    <scope>IDENTIFICATION</scope>
</reference>
<dbReference type="InterPro" id="IPR036265">
    <property type="entry name" value="HIT-like_sf"/>
</dbReference>
<keyword evidence="10" id="KW-1185">Reference proteome</keyword>
<dbReference type="Pfam" id="PF11969">
    <property type="entry name" value="DcpS_C"/>
    <property type="match status" value="1"/>
</dbReference>
<feature type="short sequence motif" description="Histidine triad motif" evidence="7">
    <location>
        <begin position="100"/>
        <end position="104"/>
    </location>
</feature>
<evidence type="ECO:0000313" key="10">
    <source>
        <dbReference type="Proteomes" id="UP001652700"/>
    </source>
</evidence>
<dbReference type="Proteomes" id="UP001652700">
    <property type="component" value="Unplaced"/>
</dbReference>
<protein>
    <recommendedName>
        <fullName evidence="5">Adenosine 5'-monophosphoramidase HINT3</fullName>
    </recommendedName>
    <alternativeName>
        <fullName evidence="6">Histidine triad nucleotide-binding protein 3</fullName>
    </alternativeName>
</protein>
<keyword evidence="1" id="KW-0547">Nucleotide-binding</keyword>
<dbReference type="PANTHER" id="PTHR12486">
    <property type="entry name" value="APRATAXIN-RELATED"/>
    <property type="match status" value="1"/>
</dbReference>
<evidence type="ECO:0000256" key="4">
    <source>
        <dbReference type="ARBA" id="ARBA00025764"/>
    </source>
</evidence>
<dbReference type="InterPro" id="IPR001310">
    <property type="entry name" value="Histidine_triad_HIT"/>
</dbReference>
<evidence type="ECO:0000256" key="3">
    <source>
        <dbReference type="ARBA" id="ARBA00024472"/>
    </source>
</evidence>
<organism evidence="9 10">
    <name type="scientific">Diabrotica virgifera virgifera</name>
    <name type="common">western corn rootworm</name>
    <dbReference type="NCBI Taxonomy" id="50390"/>
    <lineage>
        <taxon>Eukaryota</taxon>
        <taxon>Metazoa</taxon>
        <taxon>Ecdysozoa</taxon>
        <taxon>Arthropoda</taxon>
        <taxon>Hexapoda</taxon>
        <taxon>Insecta</taxon>
        <taxon>Pterygota</taxon>
        <taxon>Neoptera</taxon>
        <taxon>Endopterygota</taxon>
        <taxon>Coleoptera</taxon>
        <taxon>Polyphaga</taxon>
        <taxon>Cucujiformia</taxon>
        <taxon>Chrysomeloidea</taxon>
        <taxon>Chrysomelidae</taxon>
        <taxon>Galerucinae</taxon>
        <taxon>Diabroticina</taxon>
        <taxon>Diabroticites</taxon>
        <taxon>Diabrotica</taxon>
    </lineage>
</organism>
<dbReference type="InterPro" id="IPR011146">
    <property type="entry name" value="HIT-like"/>
</dbReference>
<comment type="similarity">
    <text evidence="4">Belongs to the HINT family.</text>
</comment>
<dbReference type="Gene3D" id="3.30.428.10">
    <property type="entry name" value="HIT-like"/>
    <property type="match status" value="1"/>
</dbReference>
<dbReference type="PRINTS" id="PR00332">
    <property type="entry name" value="HISTRIAD"/>
</dbReference>
<evidence type="ECO:0000256" key="6">
    <source>
        <dbReference type="ARBA" id="ARBA00042361"/>
    </source>
</evidence>
<evidence type="ECO:0000256" key="2">
    <source>
        <dbReference type="ARBA" id="ARBA00022801"/>
    </source>
</evidence>
<dbReference type="SUPFAM" id="SSF54197">
    <property type="entry name" value="HIT-like"/>
    <property type="match status" value="1"/>
</dbReference>
<dbReference type="PROSITE" id="PS51084">
    <property type="entry name" value="HIT_2"/>
    <property type="match status" value="1"/>
</dbReference>
<keyword evidence="2" id="KW-0378">Hydrolase</keyword>
<accession>A0ABM5JZ68</accession>
<evidence type="ECO:0000256" key="1">
    <source>
        <dbReference type="ARBA" id="ARBA00022741"/>
    </source>
</evidence>
<comment type="catalytic activity">
    <reaction evidence="3">
        <text>adenosine 5'-phosphoramidate + H2O = NH4(+) + AMP</text>
        <dbReference type="Rhea" id="RHEA:67916"/>
        <dbReference type="ChEBI" id="CHEBI:15377"/>
        <dbReference type="ChEBI" id="CHEBI:28938"/>
        <dbReference type="ChEBI" id="CHEBI:57890"/>
        <dbReference type="ChEBI" id="CHEBI:456215"/>
    </reaction>
</comment>